<reference evidence="5" key="1">
    <citation type="journal article" date="2019" name="Int. J. Syst. Evol. Microbiol.">
        <title>The Global Catalogue of Microorganisms (GCM) 10K type strain sequencing project: providing services to taxonomists for standard genome sequencing and annotation.</title>
        <authorList>
            <consortium name="The Broad Institute Genomics Platform"/>
            <consortium name="The Broad Institute Genome Sequencing Center for Infectious Disease"/>
            <person name="Wu L."/>
            <person name="Ma J."/>
        </authorList>
    </citation>
    <scope>NUCLEOTIDE SEQUENCE [LARGE SCALE GENOMIC DNA]</scope>
    <source>
        <strain evidence="5">CCUG 50873</strain>
    </source>
</reference>
<evidence type="ECO:0000256" key="1">
    <source>
        <dbReference type="ARBA" id="ARBA00023125"/>
    </source>
</evidence>
<dbReference type="Pfam" id="PF13411">
    <property type="entry name" value="MerR_1"/>
    <property type="match status" value="1"/>
</dbReference>
<gene>
    <name evidence="4" type="ORF">ACFQ04_01635</name>
</gene>
<dbReference type="PANTHER" id="PTHR30204:SF97">
    <property type="entry name" value="MERR FAMILY REGULATORY PROTEIN"/>
    <property type="match status" value="1"/>
</dbReference>
<keyword evidence="2" id="KW-0175">Coiled coil</keyword>
<dbReference type="RefSeq" id="WP_253647536.1">
    <property type="nucleotide sequence ID" value="NZ_BAAAMO010000002.1"/>
</dbReference>
<sequence length="122" mass="13366">MRIGELSEATGTSVRSLRYYEEQGLIRAHRTVGGQRRFDEESAQRVSVIRCLIDSGVPTRDIGEMLPCVHTGVATENTLDRLVEAHTRLTAQIDDLSATRARLEAVIVGVRDNTCTSASIPA</sequence>
<accession>A0ABW3G330</accession>
<feature type="domain" description="HTH merR-type" evidence="3">
    <location>
        <begin position="1"/>
        <end position="68"/>
    </location>
</feature>
<dbReference type="PANTHER" id="PTHR30204">
    <property type="entry name" value="REDOX-CYCLING DRUG-SENSING TRANSCRIPTIONAL ACTIVATOR SOXR"/>
    <property type="match status" value="1"/>
</dbReference>
<evidence type="ECO:0000256" key="2">
    <source>
        <dbReference type="SAM" id="Coils"/>
    </source>
</evidence>
<dbReference type="EMBL" id="JBHTIL010000001">
    <property type="protein sequence ID" value="MFD0924428.1"/>
    <property type="molecule type" value="Genomic_DNA"/>
</dbReference>
<comment type="caution">
    <text evidence="4">The sequence shown here is derived from an EMBL/GenBank/DDBJ whole genome shotgun (WGS) entry which is preliminary data.</text>
</comment>
<evidence type="ECO:0000313" key="5">
    <source>
        <dbReference type="Proteomes" id="UP001597068"/>
    </source>
</evidence>
<feature type="coiled-coil region" evidence="2">
    <location>
        <begin position="79"/>
        <end position="106"/>
    </location>
</feature>
<dbReference type="PROSITE" id="PS50937">
    <property type="entry name" value="HTH_MERR_2"/>
    <property type="match status" value="1"/>
</dbReference>
<dbReference type="Proteomes" id="UP001597068">
    <property type="component" value="Unassembled WGS sequence"/>
</dbReference>
<name>A0ABW3G330_9NOCA</name>
<proteinExistence type="predicted"/>
<dbReference type="Gene3D" id="1.10.1660.10">
    <property type="match status" value="1"/>
</dbReference>
<protein>
    <submittedName>
        <fullName evidence="4">MerR family transcriptional regulator</fullName>
    </submittedName>
</protein>
<organism evidence="4 5">
    <name type="scientific">Williamsia deligens</name>
    <dbReference type="NCBI Taxonomy" id="321325"/>
    <lineage>
        <taxon>Bacteria</taxon>
        <taxon>Bacillati</taxon>
        <taxon>Actinomycetota</taxon>
        <taxon>Actinomycetes</taxon>
        <taxon>Mycobacteriales</taxon>
        <taxon>Nocardiaceae</taxon>
        <taxon>Williamsia</taxon>
    </lineage>
</organism>
<dbReference type="PRINTS" id="PR00040">
    <property type="entry name" value="HTHMERR"/>
</dbReference>
<dbReference type="SMART" id="SM00422">
    <property type="entry name" value="HTH_MERR"/>
    <property type="match status" value="1"/>
</dbReference>
<dbReference type="InterPro" id="IPR009061">
    <property type="entry name" value="DNA-bd_dom_put_sf"/>
</dbReference>
<dbReference type="SUPFAM" id="SSF46955">
    <property type="entry name" value="Putative DNA-binding domain"/>
    <property type="match status" value="1"/>
</dbReference>
<evidence type="ECO:0000259" key="3">
    <source>
        <dbReference type="PROSITE" id="PS50937"/>
    </source>
</evidence>
<dbReference type="InterPro" id="IPR047057">
    <property type="entry name" value="MerR_fam"/>
</dbReference>
<evidence type="ECO:0000313" key="4">
    <source>
        <dbReference type="EMBL" id="MFD0924428.1"/>
    </source>
</evidence>
<keyword evidence="5" id="KW-1185">Reference proteome</keyword>
<keyword evidence="1" id="KW-0238">DNA-binding</keyword>
<dbReference type="InterPro" id="IPR000551">
    <property type="entry name" value="MerR-type_HTH_dom"/>
</dbReference>